<feature type="domain" description="PRC-barrel" evidence="3">
    <location>
        <begin position="206"/>
        <end position="281"/>
    </location>
</feature>
<feature type="domain" description="PRC-barrel" evidence="3">
    <location>
        <begin position="58"/>
        <end position="134"/>
    </location>
</feature>
<dbReference type="Proteomes" id="UP000678281">
    <property type="component" value="Unassembled WGS sequence"/>
</dbReference>
<protein>
    <submittedName>
        <fullName evidence="4">PRC-barrel domain-containing protein</fullName>
    </submittedName>
</protein>
<organism evidence="4 5">
    <name type="scientific">Devosia litorisediminis</name>
    <dbReference type="NCBI Taxonomy" id="2829817"/>
    <lineage>
        <taxon>Bacteria</taxon>
        <taxon>Pseudomonadati</taxon>
        <taxon>Pseudomonadota</taxon>
        <taxon>Alphaproteobacteria</taxon>
        <taxon>Hyphomicrobiales</taxon>
        <taxon>Devosiaceae</taxon>
        <taxon>Devosia</taxon>
    </lineage>
</organism>
<sequence length="306" mass="32391">MSHSFVSTIALTLALATPTLAQDILPQMATELERSGIAAPTIMSSGYAHSEADTLVTQLLDKTVFTSIADDAGQIGTIADLVVTPGFGISAVVISVGGFLGVGAKDVAVDFAQLEWAQREDGTRRWVLPTTADELTSAPAFIWADSEEVTGEPALTPSEEQAQLVDGDPNQTAIDPALTTDQPEREDETTLDRAGISPFDSTGLTAEDMLGIAVYGINDEQIGTIGDVVRNADDSLDAVIVDVGGFLGLGAKPVAVGYENLTFSADTLENRYLFLNTTREQLEAQTAYDPDTYSADRASQRMIVTP</sequence>
<accession>A0A942ICL3</accession>
<dbReference type="Gene3D" id="2.30.30.240">
    <property type="entry name" value="PRC-barrel domain"/>
    <property type="match status" value="2"/>
</dbReference>
<dbReference type="PANTHER" id="PTHR36505:SF1">
    <property type="entry name" value="BLR1072 PROTEIN"/>
    <property type="match status" value="1"/>
</dbReference>
<gene>
    <name evidence="4" type="ORF">KD146_01120</name>
</gene>
<comment type="caution">
    <text evidence="4">The sequence shown here is derived from an EMBL/GenBank/DDBJ whole genome shotgun (WGS) entry which is preliminary data.</text>
</comment>
<dbReference type="SUPFAM" id="SSF50346">
    <property type="entry name" value="PRC-barrel domain"/>
    <property type="match status" value="2"/>
</dbReference>
<dbReference type="RefSeq" id="WP_212656922.1">
    <property type="nucleotide sequence ID" value="NZ_JAGXTP010000001.1"/>
</dbReference>
<dbReference type="AlphaFoldDB" id="A0A942ICL3"/>
<evidence type="ECO:0000259" key="3">
    <source>
        <dbReference type="Pfam" id="PF05239"/>
    </source>
</evidence>
<evidence type="ECO:0000256" key="2">
    <source>
        <dbReference type="SAM" id="SignalP"/>
    </source>
</evidence>
<dbReference type="PANTHER" id="PTHR36505">
    <property type="entry name" value="BLR1072 PROTEIN"/>
    <property type="match status" value="1"/>
</dbReference>
<dbReference type="InterPro" id="IPR011033">
    <property type="entry name" value="PRC_barrel-like_sf"/>
</dbReference>
<evidence type="ECO:0000313" key="4">
    <source>
        <dbReference type="EMBL" id="MBS3847285.1"/>
    </source>
</evidence>
<feature type="chain" id="PRO_5037922630" evidence="2">
    <location>
        <begin position="22"/>
        <end position="306"/>
    </location>
</feature>
<keyword evidence="2" id="KW-0732">Signal</keyword>
<evidence type="ECO:0000256" key="1">
    <source>
        <dbReference type="SAM" id="MobiDB-lite"/>
    </source>
</evidence>
<dbReference type="InterPro" id="IPR027275">
    <property type="entry name" value="PRC-brl_dom"/>
</dbReference>
<feature type="region of interest" description="Disordered" evidence="1">
    <location>
        <begin position="163"/>
        <end position="190"/>
    </location>
</feature>
<reference evidence="4" key="1">
    <citation type="submission" date="2021-04" db="EMBL/GenBank/DDBJ databases">
        <title>Devosia litorisediminis sp. nov., isolated from a sand dune.</title>
        <authorList>
            <person name="Park S."/>
            <person name="Yoon J.-H."/>
        </authorList>
    </citation>
    <scope>NUCLEOTIDE SEQUENCE</scope>
    <source>
        <strain evidence="4">BSSL-BM10</strain>
    </source>
</reference>
<proteinExistence type="predicted"/>
<evidence type="ECO:0000313" key="5">
    <source>
        <dbReference type="Proteomes" id="UP000678281"/>
    </source>
</evidence>
<keyword evidence="5" id="KW-1185">Reference proteome</keyword>
<dbReference type="EMBL" id="JAGXTP010000001">
    <property type="protein sequence ID" value="MBS3847285.1"/>
    <property type="molecule type" value="Genomic_DNA"/>
</dbReference>
<dbReference type="Pfam" id="PF05239">
    <property type="entry name" value="PRC"/>
    <property type="match status" value="2"/>
</dbReference>
<name>A0A942ICL3_9HYPH</name>
<feature type="signal peptide" evidence="2">
    <location>
        <begin position="1"/>
        <end position="21"/>
    </location>
</feature>